<evidence type="ECO:0000256" key="1">
    <source>
        <dbReference type="SAM" id="MobiDB-lite"/>
    </source>
</evidence>
<organism evidence="2 3">
    <name type="scientific">Brassica cretica</name>
    <name type="common">Mustard</name>
    <dbReference type="NCBI Taxonomy" id="69181"/>
    <lineage>
        <taxon>Eukaryota</taxon>
        <taxon>Viridiplantae</taxon>
        <taxon>Streptophyta</taxon>
        <taxon>Embryophyta</taxon>
        <taxon>Tracheophyta</taxon>
        <taxon>Spermatophyta</taxon>
        <taxon>Magnoliopsida</taxon>
        <taxon>eudicotyledons</taxon>
        <taxon>Gunneridae</taxon>
        <taxon>Pentapetalae</taxon>
        <taxon>rosids</taxon>
        <taxon>malvids</taxon>
        <taxon>Brassicales</taxon>
        <taxon>Brassicaceae</taxon>
        <taxon>Brassiceae</taxon>
        <taxon>Brassica</taxon>
    </lineage>
</organism>
<dbReference type="EMBL" id="QGKX02000095">
    <property type="protein sequence ID" value="KAF3569929.1"/>
    <property type="molecule type" value="Genomic_DNA"/>
</dbReference>
<feature type="compositionally biased region" description="Polar residues" evidence="1">
    <location>
        <begin position="28"/>
        <end position="56"/>
    </location>
</feature>
<reference evidence="2" key="1">
    <citation type="submission" date="2019-12" db="EMBL/GenBank/DDBJ databases">
        <title>Genome sequencing and annotation of Brassica cretica.</title>
        <authorList>
            <person name="Studholme D.J."/>
            <person name="Sarris P."/>
        </authorList>
    </citation>
    <scope>NUCLEOTIDE SEQUENCE</scope>
    <source>
        <strain evidence="2">PFS-109/04</strain>
        <tissue evidence="2">Leaf</tissue>
    </source>
</reference>
<proteinExistence type="predicted"/>
<evidence type="ECO:0000313" key="2">
    <source>
        <dbReference type="EMBL" id="KAF3569929.1"/>
    </source>
</evidence>
<protein>
    <submittedName>
        <fullName evidence="2">Uncharacterized protein</fullName>
    </submittedName>
</protein>
<dbReference type="AlphaFoldDB" id="A0A8S9RAY3"/>
<name>A0A8S9RAY3_BRACR</name>
<comment type="caution">
    <text evidence="2">The sequence shown here is derived from an EMBL/GenBank/DDBJ whole genome shotgun (WGS) entry which is preliminary data.</text>
</comment>
<sequence>MASCRKRIRNIAAIPSYADTFLGRPDPSASSSGTASAQEHVPESQSQGRSLQTTHSYVPRPPPAPYVPLSQCVPLAQYVHPAPYEPPPYYPQYEPPYHPQY</sequence>
<dbReference type="Proteomes" id="UP000712600">
    <property type="component" value="Unassembled WGS sequence"/>
</dbReference>
<gene>
    <name evidence="2" type="ORF">F2Q69_00059220</name>
</gene>
<accession>A0A8S9RAY3</accession>
<feature type="region of interest" description="Disordered" evidence="1">
    <location>
        <begin position="19"/>
        <end position="62"/>
    </location>
</feature>
<evidence type="ECO:0000313" key="3">
    <source>
        <dbReference type="Proteomes" id="UP000712600"/>
    </source>
</evidence>